<keyword evidence="5 7" id="KW-0408">Iron</keyword>
<evidence type="ECO:0000256" key="7">
    <source>
        <dbReference type="RuleBase" id="RU000461"/>
    </source>
</evidence>
<protein>
    <submittedName>
        <fullName evidence="8">Cytochrome P450</fullName>
    </submittedName>
</protein>
<comment type="caution">
    <text evidence="8">The sequence shown here is derived from an EMBL/GenBank/DDBJ whole genome shotgun (WGS) entry which is preliminary data.</text>
</comment>
<dbReference type="FunFam" id="1.10.630.10:FF:000018">
    <property type="entry name" value="Cytochrome P450 monooxygenase"/>
    <property type="match status" value="1"/>
</dbReference>
<evidence type="ECO:0000313" key="9">
    <source>
        <dbReference type="Proteomes" id="UP000565579"/>
    </source>
</evidence>
<dbReference type="CDD" id="cd11029">
    <property type="entry name" value="CYP107-like"/>
    <property type="match status" value="1"/>
</dbReference>
<comment type="similarity">
    <text evidence="1 7">Belongs to the cytochrome P450 family.</text>
</comment>
<name>A0A7X0U6E9_9ACTN</name>
<sequence>MPEAATAPIGSIPHAALTDPYPYYENLRASGRVHRLNTPIGLEAWFVPHYEDARPLLIDPRFSKAAHHSDVVHEDGQKAESSFADNMVSTDPPEHTRLRKLVQKAFTRRRIELLRPRVEQFTDDLLDRMERAGEAELMEDFSYPLPMMVIGELLGIPVEDLADLRHKSVFWFLEEDYAGNPVDHFRARQAAIGEYVRGLIEHRRSHPGDDLVQGLIEARDGENRLSEKELVATVMLLIFAGFLTTVNLITNGMYALVRNPDQQAKLVVQPDLIGSAVEEFLRYDSSLSLIEGHAKEDIEVGGTVIPADSLIIVPVHSVNRDPQAFPDPHRLDITRNPNPHLAFSHGVHHCLGAPLARLEAQVAITALLRRFPDMTLACDPGEVRWHRDFFQRSLHALPLRLKP</sequence>
<dbReference type="InterPro" id="IPR001128">
    <property type="entry name" value="Cyt_P450"/>
</dbReference>
<dbReference type="InterPro" id="IPR036396">
    <property type="entry name" value="Cyt_P450_sf"/>
</dbReference>
<reference evidence="8 9" key="1">
    <citation type="submission" date="2020-08" db="EMBL/GenBank/DDBJ databases">
        <title>Sequencing the genomes of 1000 actinobacteria strains.</title>
        <authorList>
            <person name="Klenk H.-P."/>
        </authorList>
    </citation>
    <scope>NUCLEOTIDE SEQUENCE [LARGE SCALE GENOMIC DNA]</scope>
    <source>
        <strain evidence="8 9">DSM 43768</strain>
    </source>
</reference>
<dbReference type="InterPro" id="IPR002397">
    <property type="entry name" value="Cyt_P450_B"/>
</dbReference>
<gene>
    <name evidence="8" type="ORF">HD593_011354</name>
</gene>
<evidence type="ECO:0000256" key="1">
    <source>
        <dbReference type="ARBA" id="ARBA00010617"/>
    </source>
</evidence>
<evidence type="ECO:0000256" key="6">
    <source>
        <dbReference type="ARBA" id="ARBA00023033"/>
    </source>
</evidence>
<evidence type="ECO:0000313" key="8">
    <source>
        <dbReference type="EMBL" id="MBB6556559.1"/>
    </source>
</evidence>
<dbReference type="PRINTS" id="PR00359">
    <property type="entry name" value="BP450"/>
</dbReference>
<dbReference type="Pfam" id="PF00067">
    <property type="entry name" value="p450"/>
    <property type="match status" value="2"/>
</dbReference>
<dbReference type="GO" id="GO:0020037">
    <property type="term" value="F:heme binding"/>
    <property type="evidence" value="ECO:0007669"/>
    <property type="project" value="InterPro"/>
</dbReference>
<dbReference type="GO" id="GO:0005506">
    <property type="term" value="F:iron ion binding"/>
    <property type="evidence" value="ECO:0007669"/>
    <property type="project" value="InterPro"/>
</dbReference>
<organism evidence="8 9">
    <name type="scientific">Nonomuraea rubra</name>
    <dbReference type="NCBI Taxonomy" id="46180"/>
    <lineage>
        <taxon>Bacteria</taxon>
        <taxon>Bacillati</taxon>
        <taxon>Actinomycetota</taxon>
        <taxon>Actinomycetes</taxon>
        <taxon>Streptosporangiales</taxon>
        <taxon>Streptosporangiaceae</taxon>
        <taxon>Nonomuraea</taxon>
    </lineage>
</organism>
<dbReference type="InterPro" id="IPR017972">
    <property type="entry name" value="Cyt_P450_CS"/>
</dbReference>
<keyword evidence="3 7" id="KW-0479">Metal-binding</keyword>
<proteinExistence type="inferred from homology"/>
<dbReference type="GO" id="GO:0004497">
    <property type="term" value="F:monooxygenase activity"/>
    <property type="evidence" value="ECO:0007669"/>
    <property type="project" value="UniProtKB-KW"/>
</dbReference>
<accession>A0A7X0U6E9</accession>
<dbReference type="RefSeq" id="WP_185110974.1">
    <property type="nucleotide sequence ID" value="NZ_JACHMI010000001.1"/>
</dbReference>
<dbReference type="Gene3D" id="1.10.630.10">
    <property type="entry name" value="Cytochrome P450"/>
    <property type="match status" value="1"/>
</dbReference>
<dbReference type="PANTHER" id="PTHR46696">
    <property type="entry name" value="P450, PUTATIVE (EUROFUNG)-RELATED"/>
    <property type="match status" value="1"/>
</dbReference>
<keyword evidence="6 7" id="KW-0503">Monooxygenase</keyword>
<dbReference type="AlphaFoldDB" id="A0A7X0U6E9"/>
<dbReference type="EMBL" id="JACHMI010000001">
    <property type="protein sequence ID" value="MBB6556559.1"/>
    <property type="molecule type" value="Genomic_DNA"/>
</dbReference>
<keyword evidence="2 7" id="KW-0349">Heme</keyword>
<evidence type="ECO:0000256" key="4">
    <source>
        <dbReference type="ARBA" id="ARBA00023002"/>
    </source>
</evidence>
<keyword evidence="4 7" id="KW-0560">Oxidoreductase</keyword>
<dbReference type="PROSITE" id="PS00086">
    <property type="entry name" value="CYTOCHROME_P450"/>
    <property type="match status" value="1"/>
</dbReference>
<evidence type="ECO:0000256" key="3">
    <source>
        <dbReference type="ARBA" id="ARBA00022723"/>
    </source>
</evidence>
<dbReference type="SUPFAM" id="SSF48264">
    <property type="entry name" value="Cytochrome P450"/>
    <property type="match status" value="1"/>
</dbReference>
<keyword evidence="9" id="KW-1185">Reference proteome</keyword>
<dbReference type="PANTHER" id="PTHR46696:SF1">
    <property type="entry name" value="CYTOCHROME P450 YJIB-RELATED"/>
    <property type="match status" value="1"/>
</dbReference>
<dbReference type="GO" id="GO:0016705">
    <property type="term" value="F:oxidoreductase activity, acting on paired donors, with incorporation or reduction of molecular oxygen"/>
    <property type="evidence" value="ECO:0007669"/>
    <property type="project" value="InterPro"/>
</dbReference>
<evidence type="ECO:0000256" key="2">
    <source>
        <dbReference type="ARBA" id="ARBA00022617"/>
    </source>
</evidence>
<evidence type="ECO:0000256" key="5">
    <source>
        <dbReference type="ARBA" id="ARBA00023004"/>
    </source>
</evidence>
<dbReference type="Proteomes" id="UP000565579">
    <property type="component" value="Unassembled WGS sequence"/>
</dbReference>